<evidence type="ECO:0000256" key="2">
    <source>
        <dbReference type="SAM" id="Phobius"/>
    </source>
</evidence>
<evidence type="ECO:0000313" key="3">
    <source>
        <dbReference type="EMBL" id="KAH7137715.1"/>
    </source>
</evidence>
<feature type="compositionally biased region" description="Basic residues" evidence="1">
    <location>
        <begin position="97"/>
        <end position="107"/>
    </location>
</feature>
<protein>
    <submittedName>
        <fullName evidence="3">Uncharacterized protein</fullName>
    </submittedName>
</protein>
<dbReference type="AlphaFoldDB" id="A0A9P9EG94"/>
<feature type="transmembrane region" description="Helical" evidence="2">
    <location>
        <begin position="219"/>
        <end position="242"/>
    </location>
</feature>
<reference evidence="3" key="1">
    <citation type="journal article" date="2021" name="Nat. Commun.">
        <title>Genetic determinants of endophytism in the Arabidopsis root mycobiome.</title>
        <authorList>
            <person name="Mesny F."/>
            <person name="Miyauchi S."/>
            <person name="Thiergart T."/>
            <person name="Pickel B."/>
            <person name="Atanasova L."/>
            <person name="Karlsson M."/>
            <person name="Huettel B."/>
            <person name="Barry K.W."/>
            <person name="Haridas S."/>
            <person name="Chen C."/>
            <person name="Bauer D."/>
            <person name="Andreopoulos W."/>
            <person name="Pangilinan J."/>
            <person name="LaButti K."/>
            <person name="Riley R."/>
            <person name="Lipzen A."/>
            <person name="Clum A."/>
            <person name="Drula E."/>
            <person name="Henrissat B."/>
            <person name="Kohler A."/>
            <person name="Grigoriev I.V."/>
            <person name="Martin F.M."/>
            <person name="Hacquard S."/>
        </authorList>
    </citation>
    <scope>NUCLEOTIDE SEQUENCE</scope>
    <source>
        <strain evidence="3">MPI-CAGE-AT-0147</strain>
    </source>
</reference>
<gene>
    <name evidence="3" type="ORF">EDB81DRAFT_761733</name>
</gene>
<name>A0A9P9EG94_9HYPO</name>
<comment type="caution">
    <text evidence="3">The sequence shown here is derived from an EMBL/GenBank/DDBJ whole genome shotgun (WGS) entry which is preliminary data.</text>
</comment>
<organism evidence="3 4">
    <name type="scientific">Dactylonectria macrodidyma</name>
    <dbReference type="NCBI Taxonomy" id="307937"/>
    <lineage>
        <taxon>Eukaryota</taxon>
        <taxon>Fungi</taxon>
        <taxon>Dikarya</taxon>
        <taxon>Ascomycota</taxon>
        <taxon>Pezizomycotina</taxon>
        <taxon>Sordariomycetes</taxon>
        <taxon>Hypocreomycetidae</taxon>
        <taxon>Hypocreales</taxon>
        <taxon>Nectriaceae</taxon>
        <taxon>Dactylonectria</taxon>
    </lineage>
</organism>
<evidence type="ECO:0000256" key="1">
    <source>
        <dbReference type="SAM" id="MobiDB-lite"/>
    </source>
</evidence>
<evidence type="ECO:0000313" key="4">
    <source>
        <dbReference type="Proteomes" id="UP000738349"/>
    </source>
</evidence>
<sequence>MNHALSYKLREHEYKLSKLKSCSGLPYNPSVNEVTKTKIRLRCYSAVMPQSSHRRNHYPFDRLISSALAPYFRATDGIKSHVRFPAAQNRGGGQRSGSRHRTGHRPHNSGEIDFAKPWESPKPSSAAHHRGPVAVDVPQKLGFEIEDLGGQLLKAPRKILLTDSALHLWTSRNAQSPSTLHYGNAKITVSIRFIDNWTVNMSTDTTASDEGVSPAPLEYVWLLLLGAEFIIALTFSLPWYLLWRLERERVGVHQDDLEDARRPFSVENLDHADPARPYNKWKTEMKDAGGVH</sequence>
<keyword evidence="2" id="KW-1133">Transmembrane helix</keyword>
<dbReference type="Proteomes" id="UP000738349">
    <property type="component" value="Unassembled WGS sequence"/>
</dbReference>
<keyword evidence="2" id="KW-0812">Transmembrane</keyword>
<feature type="region of interest" description="Disordered" evidence="1">
    <location>
        <begin position="86"/>
        <end position="130"/>
    </location>
</feature>
<proteinExistence type="predicted"/>
<accession>A0A9P9EG94</accession>
<dbReference type="EMBL" id="JAGMUV010000012">
    <property type="protein sequence ID" value="KAH7137715.1"/>
    <property type="molecule type" value="Genomic_DNA"/>
</dbReference>
<keyword evidence="4" id="KW-1185">Reference proteome</keyword>
<keyword evidence="2" id="KW-0472">Membrane</keyword>
<dbReference type="OrthoDB" id="5111587at2759"/>